<keyword evidence="1" id="KW-1133">Transmembrane helix</keyword>
<evidence type="ECO:0000256" key="1">
    <source>
        <dbReference type="SAM" id="Phobius"/>
    </source>
</evidence>
<keyword evidence="1" id="KW-0812">Transmembrane</keyword>
<dbReference type="Proteomes" id="UP000054632">
    <property type="component" value="Unassembled WGS sequence"/>
</dbReference>
<reference evidence="2 3" key="1">
    <citation type="submission" date="2015-01" db="EMBL/GenBank/DDBJ databases">
        <title>Evolution of Trichinella species and genotypes.</title>
        <authorList>
            <person name="Korhonen P.K."/>
            <person name="Edoardo P."/>
            <person name="Giuseppe L.R."/>
            <person name="Gasser R.B."/>
        </authorList>
    </citation>
    <scope>NUCLEOTIDE SEQUENCE [LARGE SCALE GENOMIC DNA]</scope>
    <source>
        <strain evidence="2">ISS13</strain>
    </source>
</reference>
<feature type="transmembrane region" description="Helical" evidence="1">
    <location>
        <begin position="105"/>
        <end position="127"/>
    </location>
</feature>
<dbReference type="EMBL" id="JYDR01000036">
    <property type="protein sequence ID" value="KRY73252.1"/>
    <property type="molecule type" value="Genomic_DNA"/>
</dbReference>
<protein>
    <submittedName>
        <fullName evidence="2">Uncharacterized protein</fullName>
    </submittedName>
</protein>
<sequence length="298" mass="34085">MDACSVKRKHKVSDPWEESFQQRFGTYNVLTCCYAWCNIIVVIFNINYQLFLDPNIISISIDVSLTYYWSCVENCRSSHVNSSSIQSNGLRFQLLLPTLDKVSLVIMQFYTGIIAISKQLIHFILTSQRHHYFYTIHRLVLSFLIVAFVEPILSFHLINAHHNNRNNSGVHSVWNLMDVNTNKNVKLTKQNTKEQQINSKGRNWLLLWKIWIFERKNVSCCKVKKMRGAFACSSSLMRSTEEEEEETKLGKGGAGLCSAVKGIYLVLTEISVRCEITKAGQTMGGAACQPTISRDKKE</sequence>
<organism evidence="2 3">
    <name type="scientific">Trichinella pseudospiralis</name>
    <name type="common">Parasitic roundworm</name>
    <dbReference type="NCBI Taxonomy" id="6337"/>
    <lineage>
        <taxon>Eukaryota</taxon>
        <taxon>Metazoa</taxon>
        <taxon>Ecdysozoa</taxon>
        <taxon>Nematoda</taxon>
        <taxon>Enoplea</taxon>
        <taxon>Dorylaimia</taxon>
        <taxon>Trichinellida</taxon>
        <taxon>Trichinellidae</taxon>
        <taxon>Trichinella</taxon>
    </lineage>
</organism>
<dbReference type="AlphaFoldDB" id="A0A0V1EHF5"/>
<accession>A0A0V1EHF5</accession>
<evidence type="ECO:0000313" key="2">
    <source>
        <dbReference type="EMBL" id="KRY73252.1"/>
    </source>
</evidence>
<feature type="transmembrane region" description="Helical" evidence="1">
    <location>
        <begin position="139"/>
        <end position="158"/>
    </location>
</feature>
<gene>
    <name evidence="2" type="ORF">T4A_6264</name>
</gene>
<comment type="caution">
    <text evidence="2">The sequence shown here is derived from an EMBL/GenBank/DDBJ whole genome shotgun (WGS) entry which is preliminary data.</text>
</comment>
<proteinExistence type="predicted"/>
<evidence type="ECO:0000313" key="3">
    <source>
        <dbReference type="Proteomes" id="UP000054632"/>
    </source>
</evidence>
<name>A0A0V1EHF5_TRIPS</name>
<feature type="transmembrane region" description="Helical" evidence="1">
    <location>
        <begin position="27"/>
        <end position="46"/>
    </location>
</feature>
<keyword evidence="1" id="KW-0472">Membrane</keyword>